<dbReference type="Pfam" id="PF04032">
    <property type="entry name" value="Rpr2"/>
    <property type="match status" value="1"/>
</dbReference>
<sequence length="193" mass="20707">MTATASNARLRYLNDSAHLLVYAAPSTAAFFQSCYDKVAEDEDIPASDARRREICGACGFNMLYSPLYLPITLKSEIKEKKVGEDPKDERQQRVLSCSACYSKTEFNLPVAKHTRGASKARTSAPSAASDANSASTITARVTTKESSAPAGVRKRAKGRKQQSLSAMLAKSKAEAAADKSGFGLDLMDLMKGA</sequence>
<dbReference type="OrthoDB" id="438080at2759"/>
<feature type="compositionally biased region" description="Low complexity" evidence="1">
    <location>
        <begin position="122"/>
        <end position="139"/>
    </location>
</feature>
<feature type="region of interest" description="Disordered" evidence="1">
    <location>
        <begin position="115"/>
        <end position="177"/>
    </location>
</feature>
<dbReference type="EMBL" id="MU007038">
    <property type="protein sequence ID" value="KAF2430577.1"/>
    <property type="molecule type" value="Genomic_DNA"/>
</dbReference>
<evidence type="ECO:0000256" key="1">
    <source>
        <dbReference type="SAM" id="MobiDB-lite"/>
    </source>
</evidence>
<accession>A0A9P4NS00</accession>
<evidence type="ECO:0000313" key="3">
    <source>
        <dbReference type="Proteomes" id="UP000800235"/>
    </source>
</evidence>
<comment type="caution">
    <text evidence="2">The sequence shown here is derived from an EMBL/GenBank/DDBJ whole genome shotgun (WGS) entry which is preliminary data.</text>
</comment>
<proteinExistence type="predicted"/>
<dbReference type="InterPro" id="IPR007175">
    <property type="entry name" value="Rpr2/Snm1/Rpp21"/>
</dbReference>
<dbReference type="Proteomes" id="UP000800235">
    <property type="component" value="Unassembled WGS sequence"/>
</dbReference>
<dbReference type="AlphaFoldDB" id="A0A9P4NS00"/>
<evidence type="ECO:0000313" key="2">
    <source>
        <dbReference type="EMBL" id="KAF2430577.1"/>
    </source>
</evidence>
<keyword evidence="3" id="KW-1185">Reference proteome</keyword>
<organism evidence="2 3">
    <name type="scientific">Tothia fuscella</name>
    <dbReference type="NCBI Taxonomy" id="1048955"/>
    <lineage>
        <taxon>Eukaryota</taxon>
        <taxon>Fungi</taxon>
        <taxon>Dikarya</taxon>
        <taxon>Ascomycota</taxon>
        <taxon>Pezizomycotina</taxon>
        <taxon>Dothideomycetes</taxon>
        <taxon>Pleosporomycetidae</taxon>
        <taxon>Venturiales</taxon>
        <taxon>Cylindrosympodiaceae</taxon>
        <taxon>Tothia</taxon>
    </lineage>
</organism>
<gene>
    <name evidence="2" type="ORF">EJ08DRAFT_238450</name>
</gene>
<dbReference type="GO" id="GO:0006396">
    <property type="term" value="P:RNA processing"/>
    <property type="evidence" value="ECO:0007669"/>
    <property type="project" value="InterPro"/>
</dbReference>
<protein>
    <submittedName>
        <fullName evidence="2">Uncharacterized protein</fullName>
    </submittedName>
</protein>
<reference evidence="2" key="1">
    <citation type="journal article" date="2020" name="Stud. Mycol.">
        <title>101 Dothideomycetes genomes: a test case for predicting lifestyles and emergence of pathogens.</title>
        <authorList>
            <person name="Haridas S."/>
            <person name="Albert R."/>
            <person name="Binder M."/>
            <person name="Bloem J."/>
            <person name="Labutti K."/>
            <person name="Salamov A."/>
            <person name="Andreopoulos B."/>
            <person name="Baker S."/>
            <person name="Barry K."/>
            <person name="Bills G."/>
            <person name="Bluhm B."/>
            <person name="Cannon C."/>
            <person name="Castanera R."/>
            <person name="Culley D."/>
            <person name="Daum C."/>
            <person name="Ezra D."/>
            <person name="Gonzalez J."/>
            <person name="Henrissat B."/>
            <person name="Kuo A."/>
            <person name="Liang C."/>
            <person name="Lipzen A."/>
            <person name="Lutzoni F."/>
            <person name="Magnuson J."/>
            <person name="Mondo S."/>
            <person name="Nolan M."/>
            <person name="Ohm R."/>
            <person name="Pangilinan J."/>
            <person name="Park H.-J."/>
            <person name="Ramirez L."/>
            <person name="Alfaro M."/>
            <person name="Sun H."/>
            <person name="Tritt A."/>
            <person name="Yoshinaga Y."/>
            <person name="Zwiers L.-H."/>
            <person name="Turgeon B."/>
            <person name="Goodwin S."/>
            <person name="Spatafora J."/>
            <person name="Crous P."/>
            <person name="Grigoriev I."/>
        </authorList>
    </citation>
    <scope>NUCLEOTIDE SEQUENCE</scope>
    <source>
        <strain evidence="2">CBS 130266</strain>
    </source>
</reference>
<name>A0A9P4NS00_9PEZI</name>